<name>A0A9D7SVQ3_9BACT</name>
<evidence type="ECO:0000313" key="2">
    <source>
        <dbReference type="Proteomes" id="UP000808337"/>
    </source>
</evidence>
<dbReference type="Gene3D" id="3.30.2310.20">
    <property type="entry name" value="RelE-like"/>
    <property type="match status" value="1"/>
</dbReference>
<gene>
    <name evidence="1" type="ORF">IPP15_09160</name>
</gene>
<evidence type="ECO:0000313" key="1">
    <source>
        <dbReference type="EMBL" id="MBK9982580.1"/>
    </source>
</evidence>
<dbReference type="InterPro" id="IPR035093">
    <property type="entry name" value="RelE/ParE_toxin_dom_sf"/>
</dbReference>
<dbReference type="AlphaFoldDB" id="A0A9D7SVQ3"/>
<evidence type="ECO:0008006" key="3">
    <source>
        <dbReference type="Google" id="ProtNLM"/>
    </source>
</evidence>
<dbReference type="Proteomes" id="UP000808337">
    <property type="component" value="Unassembled WGS sequence"/>
</dbReference>
<proteinExistence type="predicted"/>
<reference evidence="1 2" key="1">
    <citation type="submission" date="2020-10" db="EMBL/GenBank/DDBJ databases">
        <title>Connecting structure to function with the recovery of over 1000 high-quality activated sludge metagenome-assembled genomes encoding full-length rRNA genes using long-read sequencing.</title>
        <authorList>
            <person name="Singleton C.M."/>
            <person name="Petriglieri F."/>
            <person name="Kristensen J.M."/>
            <person name="Kirkegaard R.H."/>
            <person name="Michaelsen T.Y."/>
            <person name="Andersen M.H."/>
            <person name="Karst S.M."/>
            <person name="Dueholm M.S."/>
            <person name="Nielsen P.H."/>
            <person name="Albertsen M."/>
        </authorList>
    </citation>
    <scope>NUCLEOTIDE SEQUENCE [LARGE SCALE GENOMIC DNA]</scope>
    <source>
        <strain evidence="1">Ribe_18-Q3-R11-54_MAXAC.273</strain>
    </source>
</reference>
<accession>A0A9D7SVQ3</accession>
<organism evidence="1 2">
    <name type="scientific">Candidatus Opimibacter skivensis</name>
    <dbReference type="NCBI Taxonomy" id="2982028"/>
    <lineage>
        <taxon>Bacteria</taxon>
        <taxon>Pseudomonadati</taxon>
        <taxon>Bacteroidota</taxon>
        <taxon>Saprospiria</taxon>
        <taxon>Saprospirales</taxon>
        <taxon>Saprospiraceae</taxon>
        <taxon>Candidatus Opimibacter</taxon>
    </lineage>
</organism>
<protein>
    <recommendedName>
        <fullName evidence="3">Type II toxin-antitoxin system RelE/ParE family toxin</fullName>
    </recommendedName>
</protein>
<dbReference type="EMBL" id="JADKGY010000006">
    <property type="protein sequence ID" value="MBK9982580.1"/>
    <property type="molecule type" value="Genomic_DNA"/>
</dbReference>
<sequence>MKYKILINPKAKIDIQTAIQWYNTKSLGLGKVFHLFLKSQIEVLKNNPFFQIRYRNVRCLPLRKYPFMIHFTVDESKHEVRIRAIFNTSLDPQKWK</sequence>
<comment type="caution">
    <text evidence="1">The sequence shown here is derived from an EMBL/GenBank/DDBJ whole genome shotgun (WGS) entry which is preliminary data.</text>
</comment>